<dbReference type="InterPro" id="IPR012826">
    <property type="entry name" value="FliN"/>
</dbReference>
<dbReference type="NCBIfam" id="TIGR02480">
    <property type="entry name" value="fliN"/>
    <property type="match status" value="1"/>
</dbReference>
<dbReference type="SUPFAM" id="SSF101801">
    <property type="entry name" value="Surface presentation of antigens (SPOA)"/>
    <property type="match status" value="1"/>
</dbReference>
<dbReference type="Gene3D" id="2.30.330.10">
    <property type="entry name" value="SpoA-like"/>
    <property type="match status" value="1"/>
</dbReference>
<evidence type="ECO:0000313" key="9">
    <source>
        <dbReference type="EMBL" id="PJR16927.1"/>
    </source>
</evidence>
<accession>A0A2J0Z8U6</accession>
<evidence type="ECO:0000256" key="4">
    <source>
        <dbReference type="ARBA" id="ARBA00022500"/>
    </source>
</evidence>
<dbReference type="Pfam" id="PF01052">
    <property type="entry name" value="FliMN_C"/>
    <property type="match status" value="1"/>
</dbReference>
<dbReference type="Proteomes" id="UP000231987">
    <property type="component" value="Unassembled WGS sequence"/>
</dbReference>
<dbReference type="InterPro" id="IPR051469">
    <property type="entry name" value="FliN/MopA/SpaO"/>
</dbReference>
<proteinExistence type="inferred from homology"/>
<evidence type="ECO:0000256" key="2">
    <source>
        <dbReference type="ARBA" id="ARBA00021897"/>
    </source>
</evidence>
<dbReference type="PANTHER" id="PTHR43484">
    <property type="match status" value="1"/>
</dbReference>
<dbReference type="GO" id="GO:0009425">
    <property type="term" value="C:bacterial-type flagellum basal body"/>
    <property type="evidence" value="ECO:0007669"/>
    <property type="project" value="UniProtKB-SubCell"/>
</dbReference>
<keyword evidence="6 7" id="KW-0472">Membrane</keyword>
<dbReference type="GO" id="GO:0071973">
    <property type="term" value="P:bacterial-type flagellum-dependent cell motility"/>
    <property type="evidence" value="ECO:0007669"/>
    <property type="project" value="UniProtKB-UniRule"/>
</dbReference>
<gene>
    <name evidence="9" type="primary">fliN</name>
    <name evidence="9" type="ORF">CEJ86_01660</name>
</gene>
<comment type="caution">
    <text evidence="9">The sequence shown here is derived from an EMBL/GenBank/DDBJ whole genome shotgun (WGS) entry which is preliminary data.</text>
</comment>
<evidence type="ECO:0000256" key="3">
    <source>
        <dbReference type="ARBA" id="ARBA00022475"/>
    </source>
</evidence>
<feature type="domain" description="Flagellar motor switch protein FliN-like C-terminal" evidence="8">
    <location>
        <begin position="125"/>
        <end position="196"/>
    </location>
</feature>
<evidence type="ECO:0000313" key="10">
    <source>
        <dbReference type="Proteomes" id="UP000231987"/>
    </source>
</evidence>
<keyword evidence="7" id="KW-0975">Bacterial flagellum</keyword>
<dbReference type="GO" id="GO:0003774">
    <property type="term" value="F:cytoskeletal motor activity"/>
    <property type="evidence" value="ECO:0007669"/>
    <property type="project" value="UniProtKB-UniRule"/>
</dbReference>
<comment type="similarity">
    <text evidence="1 7">Belongs to the FliN/MopA/SpaO family.</text>
</comment>
<keyword evidence="5 7" id="KW-0283">Flagellar rotation</keyword>
<dbReference type="InterPro" id="IPR001543">
    <property type="entry name" value="FliN-like_C"/>
</dbReference>
<evidence type="ECO:0000256" key="7">
    <source>
        <dbReference type="RuleBase" id="RU362074"/>
    </source>
</evidence>
<keyword evidence="3 7" id="KW-1003">Cell membrane</keyword>
<dbReference type="EMBL" id="NJGD01000001">
    <property type="protein sequence ID" value="PJR16927.1"/>
    <property type="molecule type" value="Genomic_DNA"/>
</dbReference>
<dbReference type="InterPro" id="IPR036429">
    <property type="entry name" value="SpoA-like_sf"/>
</dbReference>
<dbReference type="PANTHER" id="PTHR43484:SF1">
    <property type="entry name" value="FLAGELLAR MOTOR SWITCH PROTEIN FLIN"/>
    <property type="match status" value="1"/>
</dbReference>
<comment type="function">
    <text evidence="7">FliN is one of three proteins (FliG, FliN, FliM) that form the rotor-mounted switch complex (C ring), located at the base of the basal body. This complex interacts with the CheY and CheZ chemotaxis proteins, in addition to contacting components of the motor that determine the direction of flagellar rotation.</text>
</comment>
<keyword evidence="9" id="KW-0966">Cell projection</keyword>
<evidence type="ECO:0000256" key="6">
    <source>
        <dbReference type="ARBA" id="ARBA00023136"/>
    </source>
</evidence>
<comment type="subcellular location">
    <subcellularLocation>
        <location evidence="7">Cell membrane</location>
        <topology evidence="7">Peripheral membrane protein</topology>
        <orientation evidence="7">Cytoplasmic side</orientation>
    </subcellularLocation>
    <subcellularLocation>
        <location evidence="7">Bacterial flagellum basal body</location>
    </subcellularLocation>
</comment>
<dbReference type="GO" id="GO:0006935">
    <property type="term" value="P:chemotaxis"/>
    <property type="evidence" value="ECO:0007669"/>
    <property type="project" value="UniProtKB-KW"/>
</dbReference>
<keyword evidence="9" id="KW-0282">Flagellum</keyword>
<reference evidence="9 10" key="1">
    <citation type="submission" date="2017-06" db="EMBL/GenBank/DDBJ databases">
        <title>Ensifer strains isolated from leguminous trees and herbs display diverse denitrification phenotypes with some acting as strong N2O sinks.</title>
        <authorList>
            <person name="Woliy K."/>
            <person name="Mania D."/>
            <person name="Bakken L.R."/>
            <person name="Frostegard A."/>
        </authorList>
    </citation>
    <scope>NUCLEOTIDE SEQUENCE [LARGE SCALE GENOMIC DNA]</scope>
    <source>
        <strain evidence="9 10">AC50a</strain>
    </source>
</reference>
<sequence length="202" mass="20848">MPEASFNWNIRHMAPKKAAPIAEPAAFAADAELDQAIDDLRGVLKKDGEADFGADFAAAGPLEQPVDFGSDFGSVDSAGFGGDFGGDFAESGFSADSAVPGADFDAAPAAGETAPGSGMTANMDLIMDIPIDVQIVLGTSRMQVSGLMALTEGATIALDRKIGEPVEIMVNGRVIGRGEITVLEGDVTRFGVKLLEIKGSRK</sequence>
<dbReference type="AlphaFoldDB" id="A0A2J0Z8U6"/>
<name>A0A2J0Z8U6_RHIML</name>
<dbReference type="GO" id="GO:0005886">
    <property type="term" value="C:plasma membrane"/>
    <property type="evidence" value="ECO:0007669"/>
    <property type="project" value="UniProtKB-SubCell"/>
</dbReference>
<keyword evidence="9" id="KW-0969">Cilium</keyword>
<dbReference type="PRINTS" id="PR00956">
    <property type="entry name" value="FLGMOTORFLIN"/>
</dbReference>
<protein>
    <recommendedName>
        <fullName evidence="2 7">Flagellar motor switch protein FliN</fullName>
    </recommendedName>
</protein>
<evidence type="ECO:0000256" key="5">
    <source>
        <dbReference type="ARBA" id="ARBA00022779"/>
    </source>
</evidence>
<evidence type="ECO:0000259" key="8">
    <source>
        <dbReference type="Pfam" id="PF01052"/>
    </source>
</evidence>
<keyword evidence="4 7" id="KW-0145">Chemotaxis</keyword>
<organism evidence="9 10">
    <name type="scientific">Rhizobium meliloti</name>
    <name type="common">Ensifer meliloti</name>
    <name type="synonym">Sinorhizobium meliloti</name>
    <dbReference type="NCBI Taxonomy" id="382"/>
    <lineage>
        <taxon>Bacteria</taxon>
        <taxon>Pseudomonadati</taxon>
        <taxon>Pseudomonadota</taxon>
        <taxon>Alphaproteobacteria</taxon>
        <taxon>Hyphomicrobiales</taxon>
        <taxon>Rhizobiaceae</taxon>
        <taxon>Sinorhizobium/Ensifer group</taxon>
        <taxon>Sinorhizobium</taxon>
    </lineage>
</organism>
<evidence type="ECO:0000256" key="1">
    <source>
        <dbReference type="ARBA" id="ARBA00009226"/>
    </source>
</evidence>
<dbReference type="InterPro" id="IPR001172">
    <property type="entry name" value="FliN_T3SS_HrcQb"/>
</dbReference>